<dbReference type="AlphaFoldDB" id="A0A0F4LDY4"/>
<feature type="region of interest" description="Disordered" evidence="1">
    <location>
        <begin position="169"/>
        <end position="273"/>
    </location>
</feature>
<dbReference type="RefSeq" id="WP_052724667.1">
    <property type="nucleotide sequence ID" value="NZ_KQ034022.1"/>
</dbReference>
<evidence type="ECO:0000259" key="2">
    <source>
        <dbReference type="Pfam" id="PF03217"/>
    </source>
</evidence>
<evidence type="ECO:0000313" key="3">
    <source>
        <dbReference type="EMBL" id="KJY55771.1"/>
    </source>
</evidence>
<comment type="caution">
    <text evidence="3">The sequence shown here is derived from an EMBL/GenBank/DDBJ whole genome shotgun (WGS) entry which is preliminary data.</text>
</comment>
<feature type="compositionally biased region" description="Low complexity" evidence="1">
    <location>
        <begin position="175"/>
        <end position="267"/>
    </location>
</feature>
<dbReference type="EMBL" id="JXLI01000013">
    <property type="protein sequence ID" value="KJY55771.1"/>
    <property type="molecule type" value="Genomic_DNA"/>
</dbReference>
<feature type="domain" description="S-layer protein C-terminal" evidence="2">
    <location>
        <begin position="104"/>
        <end position="162"/>
    </location>
</feature>
<dbReference type="STRING" id="1218507.JF74_16210"/>
<feature type="domain" description="S-layer protein C-terminal" evidence="2">
    <location>
        <begin position="43"/>
        <end position="102"/>
    </location>
</feature>
<evidence type="ECO:0000313" key="4">
    <source>
        <dbReference type="Proteomes" id="UP000033531"/>
    </source>
</evidence>
<proteinExistence type="predicted"/>
<evidence type="ECO:0000256" key="1">
    <source>
        <dbReference type="SAM" id="MobiDB-lite"/>
    </source>
</evidence>
<dbReference type="PATRIC" id="fig|1218507.3.peg.1815"/>
<dbReference type="InterPro" id="IPR024968">
    <property type="entry name" value="SlpA_C_lactobacillus"/>
</dbReference>
<sequence length="273" mass="27197">MSKNSFYRKMIVSVAGATLLAVGVNQLPVNALGSTPTEVSAAKKANKTKKVGANSAVYKQKGKKLVKTKVTVKVGQKVSVLGKKTVKGKVYYKIGKNQYIKAVNVDGKTVQVVKNTVLVTRSGKALKKSKVRKGQKVTVYGGTVKIKGKKYYSTSAGYIKVSALAKDKTEVTPISSTGSTGSNGSTGSTSSNGSTGSTSSNGSTGSTSSNGSTGSTSSNGSTGSTSSNGSTGSTGSNGSTGSTSSNGSTSSTGSNGSTNSTGSSSSSAANPSK</sequence>
<gene>
    <name evidence="3" type="ORF">JF74_16210</name>
</gene>
<organism evidence="3 4">
    <name type="scientific">Lactobacillus melliventris</name>
    <dbReference type="NCBI Taxonomy" id="1218507"/>
    <lineage>
        <taxon>Bacteria</taxon>
        <taxon>Bacillati</taxon>
        <taxon>Bacillota</taxon>
        <taxon>Bacilli</taxon>
        <taxon>Lactobacillales</taxon>
        <taxon>Lactobacillaceae</taxon>
        <taxon>Lactobacillus</taxon>
    </lineage>
</organism>
<accession>A0A0F4LDY4</accession>
<dbReference type="Proteomes" id="UP000033531">
    <property type="component" value="Unassembled WGS sequence"/>
</dbReference>
<dbReference type="Pfam" id="PF03217">
    <property type="entry name" value="SlpA"/>
    <property type="match status" value="2"/>
</dbReference>
<reference evidence="3 4" key="1">
    <citation type="submission" date="2015-01" db="EMBL/GenBank/DDBJ databases">
        <title>Comparative genomics of the lactic acid bacteria isolated from the honey bee gut.</title>
        <authorList>
            <person name="Ellegaard K.M."/>
            <person name="Tamarit D."/>
            <person name="Javelind E."/>
            <person name="Olofsson T."/>
            <person name="Andersson S.G."/>
            <person name="Vasquez A."/>
        </authorList>
    </citation>
    <scope>NUCLEOTIDE SEQUENCE [LARGE SCALE GENOMIC DNA]</scope>
    <source>
        <strain evidence="3 4">Hma8</strain>
    </source>
</reference>
<name>A0A0F4LDY4_9LACO</name>
<dbReference type="HOGENOM" id="CLU_1060878_0_0_9"/>
<protein>
    <submittedName>
        <fullName evidence="3">SLAP domain protein</fullName>
    </submittedName>
</protein>